<evidence type="ECO:0000313" key="11">
    <source>
        <dbReference type="EMBL" id="BBP44145.1"/>
    </source>
</evidence>
<dbReference type="Gene3D" id="1.10.155.10">
    <property type="entry name" value="Chemotaxis receptor methyltransferase CheR, N-terminal domain"/>
    <property type="match status" value="1"/>
</dbReference>
<dbReference type="InterPro" id="IPR035909">
    <property type="entry name" value="CheB_C"/>
</dbReference>
<reference evidence="12" key="1">
    <citation type="submission" date="2019-11" db="EMBL/GenBank/DDBJ databases">
        <title>Isolation and characterization of two novel species in the genus Thiomicrorhabdus.</title>
        <authorList>
            <person name="Mochizuki J."/>
            <person name="Kojima H."/>
            <person name="Fukui M."/>
        </authorList>
    </citation>
    <scope>NUCLEOTIDE SEQUENCE [LARGE SCALE GENOMIC DNA]</scope>
    <source>
        <strain evidence="12">AkT22</strain>
    </source>
</reference>
<dbReference type="Pfam" id="PF00989">
    <property type="entry name" value="PAS"/>
    <property type="match status" value="1"/>
</dbReference>
<dbReference type="Gene3D" id="3.40.50.180">
    <property type="entry name" value="Methylesterase CheB, C-terminal domain"/>
    <property type="match status" value="1"/>
</dbReference>
<feature type="coiled-coil region" evidence="7">
    <location>
        <begin position="655"/>
        <end position="728"/>
    </location>
</feature>
<feature type="active site" evidence="6">
    <location>
        <position position="33"/>
    </location>
</feature>
<dbReference type="Pfam" id="PF13596">
    <property type="entry name" value="PAS_10"/>
    <property type="match status" value="1"/>
</dbReference>
<dbReference type="AlphaFoldDB" id="A0A6F8PPW3"/>
<dbReference type="InterPro" id="IPR050903">
    <property type="entry name" value="Bact_Chemotaxis_MeTrfase"/>
</dbReference>
<evidence type="ECO:0000256" key="7">
    <source>
        <dbReference type="SAM" id="Coils"/>
    </source>
</evidence>
<keyword evidence="5" id="KW-0949">S-adenosyl-L-methionine</keyword>
<evidence type="ECO:0000256" key="4">
    <source>
        <dbReference type="ARBA" id="ARBA00022679"/>
    </source>
</evidence>
<keyword evidence="6" id="KW-0378">Hydrolase</keyword>
<dbReference type="SMART" id="SM00091">
    <property type="entry name" value="PAS"/>
    <property type="match status" value="3"/>
</dbReference>
<protein>
    <recommendedName>
        <fullName evidence="2">protein-glutamate O-methyltransferase</fullName>
        <ecNumber evidence="2">2.1.1.80</ecNumber>
    </recommendedName>
</protein>
<feature type="active site" evidence="6">
    <location>
        <position position="60"/>
    </location>
</feature>
<dbReference type="SUPFAM" id="SSF47757">
    <property type="entry name" value="Chemotaxis receptor methyltransferase CheR, N-terminal domain"/>
    <property type="match status" value="1"/>
</dbReference>
<dbReference type="InterPro" id="IPR000014">
    <property type="entry name" value="PAS"/>
</dbReference>
<accession>A0A6F8PPW3</accession>
<dbReference type="EMBL" id="AP021888">
    <property type="protein sequence ID" value="BBP44145.1"/>
    <property type="molecule type" value="Genomic_DNA"/>
</dbReference>
<dbReference type="CDD" id="cd16434">
    <property type="entry name" value="CheB-CheR_fusion"/>
    <property type="match status" value="1"/>
</dbReference>
<dbReference type="InterPro" id="IPR029063">
    <property type="entry name" value="SAM-dependent_MTases_sf"/>
</dbReference>
<dbReference type="Pfam" id="PF01339">
    <property type="entry name" value="CheB_methylest"/>
    <property type="match status" value="1"/>
</dbReference>
<dbReference type="NCBIfam" id="TIGR00229">
    <property type="entry name" value="sensory_box"/>
    <property type="match status" value="1"/>
</dbReference>
<comment type="catalytic activity">
    <reaction evidence="1">
        <text>L-glutamyl-[protein] + S-adenosyl-L-methionine = [protein]-L-glutamate 5-O-methyl ester + S-adenosyl-L-homocysteine</text>
        <dbReference type="Rhea" id="RHEA:24452"/>
        <dbReference type="Rhea" id="RHEA-COMP:10208"/>
        <dbReference type="Rhea" id="RHEA-COMP:10311"/>
        <dbReference type="ChEBI" id="CHEBI:29973"/>
        <dbReference type="ChEBI" id="CHEBI:57856"/>
        <dbReference type="ChEBI" id="CHEBI:59789"/>
        <dbReference type="ChEBI" id="CHEBI:82795"/>
        <dbReference type="EC" id="2.1.1.80"/>
    </reaction>
</comment>
<dbReference type="GO" id="GO:0008983">
    <property type="term" value="F:protein-glutamate O-methyltransferase activity"/>
    <property type="evidence" value="ECO:0007669"/>
    <property type="project" value="UniProtKB-EC"/>
</dbReference>
<dbReference type="SMART" id="SM00138">
    <property type="entry name" value="MeTrc"/>
    <property type="match status" value="1"/>
</dbReference>
<feature type="domain" description="PAS" evidence="8">
    <location>
        <begin position="869"/>
        <end position="923"/>
    </location>
</feature>
<dbReference type="KEGG" id="tzo:THMIRHAT_18910"/>
<dbReference type="RefSeq" id="WP_173291892.1">
    <property type="nucleotide sequence ID" value="NZ_AP021888.1"/>
</dbReference>
<evidence type="ECO:0000259" key="10">
    <source>
        <dbReference type="PROSITE" id="PS50123"/>
    </source>
</evidence>
<dbReference type="CDD" id="cd00130">
    <property type="entry name" value="PAS"/>
    <property type="match status" value="1"/>
</dbReference>
<evidence type="ECO:0000256" key="3">
    <source>
        <dbReference type="ARBA" id="ARBA00022603"/>
    </source>
</evidence>
<dbReference type="EC" id="2.1.1.80" evidence="2"/>
<organism evidence="11 12">
    <name type="scientific">Thiosulfativibrio zosterae</name>
    <dbReference type="NCBI Taxonomy" id="2675053"/>
    <lineage>
        <taxon>Bacteria</taxon>
        <taxon>Pseudomonadati</taxon>
        <taxon>Pseudomonadota</taxon>
        <taxon>Gammaproteobacteria</taxon>
        <taxon>Thiotrichales</taxon>
        <taxon>Piscirickettsiaceae</taxon>
        <taxon>Thiosulfativibrio</taxon>
    </lineage>
</organism>
<name>A0A6F8PPW3_9GAMM</name>
<dbReference type="InterPro" id="IPR000673">
    <property type="entry name" value="Sig_transdc_resp-reg_Me-estase"/>
</dbReference>
<dbReference type="InterPro" id="IPR036804">
    <property type="entry name" value="CheR_N_sf"/>
</dbReference>
<feature type="active site" evidence="6">
    <location>
        <position position="151"/>
    </location>
</feature>
<keyword evidence="6" id="KW-0145">Chemotaxis</keyword>
<dbReference type="GO" id="GO:0005737">
    <property type="term" value="C:cytoplasm"/>
    <property type="evidence" value="ECO:0007669"/>
    <property type="project" value="InterPro"/>
</dbReference>
<dbReference type="PANTHER" id="PTHR24422:SF27">
    <property type="entry name" value="PROTEIN-GLUTAMATE O-METHYLTRANSFERASE"/>
    <property type="match status" value="1"/>
</dbReference>
<dbReference type="GO" id="GO:0006935">
    <property type="term" value="P:chemotaxis"/>
    <property type="evidence" value="ECO:0007669"/>
    <property type="project" value="UniProtKB-UniRule"/>
</dbReference>
<dbReference type="GO" id="GO:0006355">
    <property type="term" value="P:regulation of DNA-templated transcription"/>
    <property type="evidence" value="ECO:0007669"/>
    <property type="project" value="InterPro"/>
</dbReference>
<dbReference type="SUPFAM" id="SSF55785">
    <property type="entry name" value="PYP-like sensor domain (PAS domain)"/>
    <property type="match status" value="2"/>
</dbReference>
<dbReference type="PROSITE" id="PS50122">
    <property type="entry name" value="CHEB"/>
    <property type="match status" value="1"/>
</dbReference>
<dbReference type="PANTHER" id="PTHR24422">
    <property type="entry name" value="CHEMOTAXIS PROTEIN METHYLTRANSFERASE"/>
    <property type="match status" value="1"/>
</dbReference>
<keyword evidence="3" id="KW-0489">Methyltransferase</keyword>
<dbReference type="PROSITE" id="PS50112">
    <property type="entry name" value="PAS"/>
    <property type="match status" value="1"/>
</dbReference>
<evidence type="ECO:0000259" key="9">
    <source>
        <dbReference type="PROSITE" id="PS50122"/>
    </source>
</evidence>
<gene>
    <name evidence="11" type="ORF">THMIRHAT_18910</name>
</gene>
<dbReference type="InterPro" id="IPR035965">
    <property type="entry name" value="PAS-like_dom_sf"/>
</dbReference>
<dbReference type="SUPFAM" id="SSF57997">
    <property type="entry name" value="Tropomyosin"/>
    <property type="match status" value="1"/>
</dbReference>
<evidence type="ECO:0000256" key="2">
    <source>
        <dbReference type="ARBA" id="ARBA00012534"/>
    </source>
</evidence>
<evidence type="ECO:0000256" key="6">
    <source>
        <dbReference type="PROSITE-ProRule" id="PRU00050"/>
    </source>
</evidence>
<keyword evidence="4" id="KW-0808">Transferase</keyword>
<dbReference type="GO" id="GO:0008984">
    <property type="term" value="F:protein-glutamate methylesterase activity"/>
    <property type="evidence" value="ECO:0007669"/>
    <property type="project" value="InterPro"/>
</dbReference>
<evidence type="ECO:0000259" key="8">
    <source>
        <dbReference type="PROSITE" id="PS50112"/>
    </source>
</evidence>
<sequence>MTADNQPTLSNALVSPKGRANESGVFWVVIGASAGGLEALKDLLAGLQSLNNTIVLIAQHLDPKHPTILRDLLSRITDIPVKLVEDATRPEPGVIYIVSPGHNALVKDGEIILKPAAAIGPKPSINLLLTSLAEDIGEKSIAIILSGTGSDGAQGIMAVKSANGLVLAQDETTAKYSGMPRAAIDTGFVDLILQPKEIAIEMLSYIESAGQAMRRLSSPKVRTSLEKIFQRILEQTGYDFSGYKLKTIQRRIARRMAVHKVVTIDDYLTLLSSSAIEVESLFKDLLISVTSFFRDTEAFQDLNLVIEKIVENNEEGNQIRVWVPGCANGEEAYSIAILFQQACLKFSKEASFQIFATDIDEFALSLARRGAYSSGQVKDIPEPLLKQYFVAKDDQYWVSKYIRDRVVFARQNVIMDPPFSRLDLVSCRNLLIYFSLELQRQVFQVFHFALKQNGYLFLGKSESASNTVPELFEGYLKQSQIFIRKKTNLSPRLDQVSSAISLAQTRQKSPSHTGLIQEKNLVVEQLDKILLDQLFPTAIVLDGSGQVLHIRGKVEAYLSFPQGKIDTNILSLIREDLKVDVRALLQKARREGYAATQALFYESKVASQALFLAIKRIDIEPQSPDTFVLTFTQVDLSEAFISGTGLLNEGSELANDNLRKEVAVFKERLQTSIEELETTNEEMQSTNEELQSANEELQSANEELQTANEELQSTNEELSTVNQELEVKSYELEQVNNDLEHILSHMDEKVILVDNRLRLLRFTKKAGETFGINGGDLGQTVTTLGLSVDVPNLRQELLNVIEGEKERQIRLRKKDKVYYLRLLPYKSQMSQIVGVMMFFDLPWAHKNDGLNVDGHLNFQLLGDYLPIGLVVIDGLGNITYVNNKVQEFLGFSSEALVYKSVNILMPEPYSQHHNLYLENYQNDKPAGIVGQWREVTALNAAGQRILTKLRIEETWINAQRHFIGFMGNQQMVDEFEARKS</sequence>
<dbReference type="GO" id="GO:0000156">
    <property type="term" value="F:phosphorelay response regulator activity"/>
    <property type="evidence" value="ECO:0007669"/>
    <property type="project" value="InterPro"/>
</dbReference>
<feature type="domain" description="CheR-type methyltransferase" evidence="10">
    <location>
        <begin position="225"/>
        <end position="473"/>
    </location>
</feature>
<feature type="domain" description="CheB-type methylesterase" evidence="9">
    <location>
        <begin position="28"/>
        <end position="209"/>
    </location>
</feature>
<dbReference type="InterPro" id="IPR022641">
    <property type="entry name" value="CheR_N"/>
</dbReference>
<dbReference type="Proteomes" id="UP000501466">
    <property type="component" value="Chromosome"/>
</dbReference>
<dbReference type="PRINTS" id="PR00996">
    <property type="entry name" value="CHERMTFRASE"/>
</dbReference>
<dbReference type="Pfam" id="PF01739">
    <property type="entry name" value="CheR"/>
    <property type="match status" value="1"/>
</dbReference>
<keyword evidence="12" id="KW-1185">Reference proteome</keyword>
<dbReference type="InterPro" id="IPR000780">
    <property type="entry name" value="CheR_MeTrfase"/>
</dbReference>
<dbReference type="Pfam" id="PF03705">
    <property type="entry name" value="CheR_N"/>
    <property type="match status" value="1"/>
</dbReference>
<evidence type="ECO:0000256" key="1">
    <source>
        <dbReference type="ARBA" id="ARBA00001541"/>
    </source>
</evidence>
<dbReference type="Gene3D" id="3.30.450.20">
    <property type="entry name" value="PAS domain"/>
    <property type="match status" value="2"/>
</dbReference>
<dbReference type="GO" id="GO:0032259">
    <property type="term" value="P:methylation"/>
    <property type="evidence" value="ECO:0007669"/>
    <property type="project" value="UniProtKB-KW"/>
</dbReference>
<dbReference type="InterPro" id="IPR013767">
    <property type="entry name" value="PAS_fold"/>
</dbReference>
<dbReference type="PROSITE" id="PS50123">
    <property type="entry name" value="CHER"/>
    <property type="match status" value="1"/>
</dbReference>
<evidence type="ECO:0000256" key="5">
    <source>
        <dbReference type="ARBA" id="ARBA00022691"/>
    </source>
</evidence>
<dbReference type="SUPFAM" id="SSF53335">
    <property type="entry name" value="S-adenosyl-L-methionine-dependent methyltransferases"/>
    <property type="match status" value="1"/>
</dbReference>
<evidence type="ECO:0000313" key="12">
    <source>
        <dbReference type="Proteomes" id="UP000501466"/>
    </source>
</evidence>
<dbReference type="SUPFAM" id="SSF52738">
    <property type="entry name" value="Methylesterase CheB, C-terminal domain"/>
    <property type="match status" value="1"/>
</dbReference>
<dbReference type="Gene3D" id="3.40.50.150">
    <property type="entry name" value="Vaccinia Virus protein VP39"/>
    <property type="match status" value="1"/>
</dbReference>
<dbReference type="InterPro" id="IPR022642">
    <property type="entry name" value="CheR_C"/>
</dbReference>
<keyword evidence="7" id="KW-0175">Coiled coil</keyword>
<proteinExistence type="predicted"/>